<dbReference type="GO" id="GO:0005737">
    <property type="term" value="C:cytoplasm"/>
    <property type="evidence" value="ECO:0007669"/>
    <property type="project" value="UniProtKB-UniRule"/>
</dbReference>
<evidence type="ECO:0000256" key="3">
    <source>
        <dbReference type="ARBA" id="ARBA00022737"/>
    </source>
</evidence>
<evidence type="ECO:0000256" key="7">
    <source>
        <dbReference type="HAMAP-Rule" id="MF_01008"/>
    </source>
</evidence>
<dbReference type="CDD" id="cd16321">
    <property type="entry name" value="MraZ_C"/>
    <property type="match status" value="1"/>
</dbReference>
<dbReference type="NCBIfam" id="TIGR00242">
    <property type="entry name" value="division/cell wall cluster transcriptional repressor MraZ"/>
    <property type="match status" value="1"/>
</dbReference>
<dbReference type="InterPro" id="IPR037914">
    <property type="entry name" value="SpoVT-AbrB_sf"/>
</dbReference>
<accession>A0A2Z2NWQ2</accession>
<dbReference type="InterPro" id="IPR035644">
    <property type="entry name" value="MraZ_C"/>
</dbReference>
<evidence type="ECO:0000256" key="6">
    <source>
        <dbReference type="ARBA" id="ARBA00023163"/>
    </source>
</evidence>
<dbReference type="SUPFAM" id="SSF89447">
    <property type="entry name" value="AbrB/MazE/MraZ-like"/>
    <property type="match status" value="1"/>
</dbReference>
<gene>
    <name evidence="7 9" type="primary">mraZ</name>
    <name evidence="9" type="ORF">IMCC3135_29225</name>
</gene>
<organism evidence="9 10">
    <name type="scientific">Granulosicoccus antarcticus IMCC3135</name>
    <dbReference type="NCBI Taxonomy" id="1192854"/>
    <lineage>
        <taxon>Bacteria</taxon>
        <taxon>Pseudomonadati</taxon>
        <taxon>Pseudomonadota</taxon>
        <taxon>Gammaproteobacteria</taxon>
        <taxon>Chromatiales</taxon>
        <taxon>Granulosicoccaceae</taxon>
        <taxon>Granulosicoccus</taxon>
    </lineage>
</organism>
<feature type="domain" description="SpoVT-AbrB" evidence="8">
    <location>
        <begin position="83"/>
        <end position="126"/>
    </location>
</feature>
<dbReference type="Proteomes" id="UP000250079">
    <property type="component" value="Chromosome"/>
</dbReference>
<protein>
    <recommendedName>
        <fullName evidence="1 7">Transcriptional regulator MraZ</fullName>
    </recommendedName>
</protein>
<dbReference type="PROSITE" id="PS51740">
    <property type="entry name" value="SPOVT_ABRB"/>
    <property type="match status" value="2"/>
</dbReference>
<name>A0A2Z2NWQ2_9GAMM</name>
<dbReference type="PANTHER" id="PTHR34701">
    <property type="entry name" value="TRANSCRIPTIONAL REGULATOR MRAZ"/>
    <property type="match status" value="1"/>
</dbReference>
<keyword evidence="3" id="KW-0677">Repeat</keyword>
<dbReference type="InterPro" id="IPR038619">
    <property type="entry name" value="MraZ_sf"/>
</dbReference>
<reference evidence="9 10" key="1">
    <citation type="submission" date="2016-12" db="EMBL/GenBank/DDBJ databases">
        <authorList>
            <person name="Song W.-J."/>
            <person name="Kurnit D.M."/>
        </authorList>
    </citation>
    <scope>NUCLEOTIDE SEQUENCE [LARGE SCALE GENOMIC DNA]</scope>
    <source>
        <strain evidence="9 10">IMCC3135</strain>
    </source>
</reference>
<dbReference type="EMBL" id="CP018632">
    <property type="protein sequence ID" value="ASJ75896.1"/>
    <property type="molecule type" value="Genomic_DNA"/>
</dbReference>
<dbReference type="GO" id="GO:0009295">
    <property type="term" value="C:nucleoid"/>
    <property type="evidence" value="ECO:0007669"/>
    <property type="project" value="UniProtKB-SubCell"/>
</dbReference>
<comment type="subunit">
    <text evidence="7">Forms oligomers.</text>
</comment>
<dbReference type="AlphaFoldDB" id="A0A2Z2NWQ2"/>
<evidence type="ECO:0000256" key="5">
    <source>
        <dbReference type="ARBA" id="ARBA00023125"/>
    </source>
</evidence>
<dbReference type="InterPro" id="IPR020603">
    <property type="entry name" value="MraZ_dom"/>
</dbReference>
<comment type="subcellular location">
    <subcellularLocation>
        <location evidence="7">Cytoplasm</location>
        <location evidence="7">Nucleoid</location>
    </subcellularLocation>
</comment>
<keyword evidence="5 7" id="KW-0238">DNA-binding</keyword>
<sequence length="155" mass="17615">MRFRGITKLSVDAKGRLAMPKNHRDNLEKNQIKELVVTVDSRSAACLLVYPMPIYEELERQLMELPNHSAEARKTQRLIIGHATELELDATGRMLLPAELRDYAGIGRKAYLIGQGKKFELWDENAWDLECEKWKQEGPDHGAGDAPAELLNISF</sequence>
<dbReference type="InterPro" id="IPR035642">
    <property type="entry name" value="MraZ_N"/>
</dbReference>
<dbReference type="GO" id="GO:2000143">
    <property type="term" value="P:negative regulation of DNA-templated transcription initiation"/>
    <property type="evidence" value="ECO:0007669"/>
    <property type="project" value="TreeGrafter"/>
</dbReference>
<dbReference type="GO" id="GO:0000976">
    <property type="term" value="F:transcription cis-regulatory region binding"/>
    <property type="evidence" value="ECO:0007669"/>
    <property type="project" value="TreeGrafter"/>
</dbReference>
<evidence type="ECO:0000313" key="10">
    <source>
        <dbReference type="Proteomes" id="UP000250079"/>
    </source>
</evidence>
<evidence type="ECO:0000256" key="2">
    <source>
        <dbReference type="ARBA" id="ARBA00022490"/>
    </source>
</evidence>
<keyword evidence="10" id="KW-1185">Reference proteome</keyword>
<feature type="domain" description="SpoVT-AbrB" evidence="8">
    <location>
        <begin position="6"/>
        <end position="54"/>
    </location>
</feature>
<dbReference type="Gene3D" id="3.40.1550.20">
    <property type="entry name" value="Transcriptional regulator MraZ domain"/>
    <property type="match status" value="1"/>
</dbReference>
<keyword evidence="6 7" id="KW-0804">Transcription</keyword>
<dbReference type="InterPro" id="IPR003444">
    <property type="entry name" value="MraZ"/>
</dbReference>
<proteinExistence type="inferred from homology"/>
<comment type="similarity">
    <text evidence="7">Belongs to the MraZ family.</text>
</comment>
<dbReference type="CDD" id="cd16320">
    <property type="entry name" value="MraZ_N"/>
    <property type="match status" value="1"/>
</dbReference>
<dbReference type="Pfam" id="PF02381">
    <property type="entry name" value="MraZ"/>
    <property type="match status" value="2"/>
</dbReference>
<evidence type="ECO:0000313" key="9">
    <source>
        <dbReference type="EMBL" id="ASJ75896.1"/>
    </source>
</evidence>
<evidence type="ECO:0000256" key="1">
    <source>
        <dbReference type="ARBA" id="ARBA00013860"/>
    </source>
</evidence>
<evidence type="ECO:0000256" key="4">
    <source>
        <dbReference type="ARBA" id="ARBA00023015"/>
    </source>
</evidence>
<dbReference type="GO" id="GO:0003700">
    <property type="term" value="F:DNA-binding transcription factor activity"/>
    <property type="evidence" value="ECO:0007669"/>
    <property type="project" value="UniProtKB-UniRule"/>
</dbReference>
<dbReference type="InterPro" id="IPR007159">
    <property type="entry name" value="SpoVT-AbrB_dom"/>
</dbReference>
<keyword evidence="2 7" id="KW-0963">Cytoplasm</keyword>
<dbReference type="HAMAP" id="MF_01008">
    <property type="entry name" value="MraZ"/>
    <property type="match status" value="1"/>
</dbReference>
<dbReference type="PANTHER" id="PTHR34701:SF1">
    <property type="entry name" value="TRANSCRIPTIONAL REGULATOR MRAZ"/>
    <property type="match status" value="1"/>
</dbReference>
<evidence type="ECO:0000259" key="8">
    <source>
        <dbReference type="PROSITE" id="PS51740"/>
    </source>
</evidence>
<keyword evidence="4 7" id="KW-0805">Transcription regulation</keyword>
<dbReference type="KEGG" id="gai:IMCC3135_29225"/>
<dbReference type="RefSeq" id="WP_088920737.1">
    <property type="nucleotide sequence ID" value="NZ_CP018632.1"/>
</dbReference>
<dbReference type="OrthoDB" id="9807753at2"/>